<organism evidence="1 2">
    <name type="scientific">Kluyveromyces lactis (strain ATCC 8585 / CBS 2359 / DSM 70799 / NBRC 1267 / NRRL Y-1140 / WM37)</name>
    <name type="common">Yeast</name>
    <name type="synonym">Candida sphaerica</name>
    <dbReference type="NCBI Taxonomy" id="284590"/>
    <lineage>
        <taxon>Eukaryota</taxon>
        <taxon>Fungi</taxon>
        <taxon>Dikarya</taxon>
        <taxon>Ascomycota</taxon>
        <taxon>Saccharomycotina</taxon>
        <taxon>Saccharomycetes</taxon>
        <taxon>Saccharomycetales</taxon>
        <taxon>Saccharomycetaceae</taxon>
        <taxon>Kluyveromyces</taxon>
    </lineage>
</organism>
<protein>
    <submittedName>
        <fullName evidence="1">KLLA0F15202p</fullName>
    </submittedName>
</protein>
<evidence type="ECO:0000313" key="2">
    <source>
        <dbReference type="Proteomes" id="UP000000598"/>
    </source>
</evidence>
<dbReference type="eggNOG" id="ENOG502QTAU">
    <property type="taxonomic scope" value="Eukaryota"/>
</dbReference>
<dbReference type="InterPro" id="IPR010828">
    <property type="entry name" value="Atf2/Sli1-like"/>
</dbReference>
<dbReference type="EMBL" id="CR382126">
    <property type="protein sequence ID" value="CAG98470.1"/>
    <property type="molecule type" value="Genomic_DNA"/>
</dbReference>
<dbReference type="InParanoid" id="Q6CJX7"/>
<dbReference type="Proteomes" id="UP000000598">
    <property type="component" value="Chromosome F"/>
</dbReference>
<dbReference type="KEGG" id="kla:KLLA0_F15202g"/>
<accession>Q6CJX7</accession>
<dbReference type="InterPro" id="IPR052058">
    <property type="entry name" value="Alcohol_O-acetyltransferase"/>
</dbReference>
<proteinExistence type="predicted"/>
<name>Q6CJX7_KLULA</name>
<dbReference type="STRING" id="284590.Q6CJX7"/>
<dbReference type="PANTHER" id="PTHR28037">
    <property type="entry name" value="ALCOHOL O-ACETYLTRANSFERASE 1-RELATED"/>
    <property type="match status" value="1"/>
</dbReference>
<dbReference type="PANTHER" id="PTHR28037:SF1">
    <property type="entry name" value="ALCOHOL O-ACETYLTRANSFERASE 1-RELATED"/>
    <property type="match status" value="1"/>
</dbReference>
<dbReference type="HOGENOM" id="CLU_043707_0_0_1"/>
<dbReference type="GO" id="GO:0008080">
    <property type="term" value="F:N-acetyltransferase activity"/>
    <property type="evidence" value="ECO:0007669"/>
    <property type="project" value="TreeGrafter"/>
</dbReference>
<dbReference type="Pfam" id="PF07247">
    <property type="entry name" value="AATase"/>
    <property type="match status" value="1"/>
</dbReference>
<dbReference type="FunCoup" id="Q6CJX7">
    <property type="interactions" value="70"/>
</dbReference>
<keyword evidence="2" id="KW-1185">Reference proteome</keyword>
<sequence length="517" mass="59470">MGSVCLSSKKLERGHARRAGYVEEVLLMEHRQKLYSNFVVHGELKSAASELQLAHALRALFLRYPILATTIIPEYWNEKETYYTSEAFYNKPGLAEDYVSVVDQLKLEDVIMNKQPEHSKFYNEILNQWEHDGFKYGDDLSVVVSQYTFSCWDPTKPHFRLVLLPSADDKKGARGFKDILYITNHVTSDGTSGANLLEDLSIELGKFSGTNLQQLEYLLHYGRDYEQLPKLPDPIEEKVSYGVNPSFIASFLLSQMGKKLLTKKWDQPITRPIDASPASHMAHIIKIDPTGMQKMRARVKDKLNGKATLTPFMQACWFVSCYEAGLFDDRKWNEFFINMAVPMNTRQYLPEDPEVRDRFRYGTVVGGTNFNFLISSFNITSNQQFWDLTEYYQQWFTKTREEGLATKTFGTLFADFVSKSNNLDKLIKQDMMHQRRAFALLSNVGYRPQKAQESNPFQLQDLIFSQAACEMPFVFSLCCVSTDIGGMSLTLTCCEESISQQQWHKICQVFEKNLTTL</sequence>
<dbReference type="OMA" id="HLENYFA"/>
<dbReference type="AlphaFoldDB" id="Q6CJX7"/>
<gene>
    <name evidence="1" type="ORF">KLLA0_F15202g</name>
</gene>
<reference evidence="1 2" key="1">
    <citation type="journal article" date="2004" name="Nature">
        <title>Genome evolution in yeasts.</title>
        <authorList>
            <consortium name="Genolevures"/>
            <person name="Dujon B."/>
            <person name="Sherman D."/>
            <person name="Fischer G."/>
            <person name="Durrens P."/>
            <person name="Casaregola S."/>
            <person name="Lafontaine I."/>
            <person name="de Montigny J."/>
            <person name="Marck C."/>
            <person name="Neuveglise C."/>
            <person name="Talla E."/>
            <person name="Goffard N."/>
            <person name="Frangeul L."/>
            <person name="Aigle M."/>
            <person name="Anthouard V."/>
            <person name="Babour A."/>
            <person name="Barbe V."/>
            <person name="Barnay S."/>
            <person name="Blanchin S."/>
            <person name="Beckerich J.M."/>
            <person name="Beyne E."/>
            <person name="Bleykasten C."/>
            <person name="Boisrame A."/>
            <person name="Boyer J."/>
            <person name="Cattolico L."/>
            <person name="Confanioleri F."/>
            <person name="de Daruvar A."/>
            <person name="Despons L."/>
            <person name="Fabre E."/>
            <person name="Fairhead C."/>
            <person name="Ferry-Dumazet H."/>
            <person name="Groppi A."/>
            <person name="Hantraye F."/>
            <person name="Hennequin C."/>
            <person name="Jauniaux N."/>
            <person name="Joyet P."/>
            <person name="Kachouri R."/>
            <person name="Kerrest A."/>
            <person name="Koszul R."/>
            <person name="Lemaire M."/>
            <person name="Lesur I."/>
            <person name="Ma L."/>
            <person name="Muller H."/>
            <person name="Nicaud J.M."/>
            <person name="Nikolski M."/>
            <person name="Oztas S."/>
            <person name="Ozier-Kalogeropoulos O."/>
            <person name="Pellenz S."/>
            <person name="Potier S."/>
            <person name="Richard G.F."/>
            <person name="Straub M.L."/>
            <person name="Suleau A."/>
            <person name="Swennene D."/>
            <person name="Tekaia F."/>
            <person name="Wesolowski-Louvel M."/>
            <person name="Westhof E."/>
            <person name="Wirth B."/>
            <person name="Zeniou-Meyer M."/>
            <person name="Zivanovic I."/>
            <person name="Bolotin-Fukuhara M."/>
            <person name="Thierry A."/>
            <person name="Bouchier C."/>
            <person name="Caudron B."/>
            <person name="Scarpelli C."/>
            <person name="Gaillardin C."/>
            <person name="Weissenbach J."/>
            <person name="Wincker P."/>
            <person name="Souciet J.L."/>
        </authorList>
    </citation>
    <scope>NUCLEOTIDE SEQUENCE [LARGE SCALE GENOMIC DNA]</scope>
    <source>
        <strain evidence="2">ATCC 8585 / CBS 2359 / DSM 70799 / NBRC 1267 / NRRL Y-1140 / WM37</strain>
    </source>
</reference>
<dbReference type="PaxDb" id="284590-Q6CJX7"/>
<dbReference type="Gene3D" id="3.30.559.30">
    <property type="entry name" value="Nonribosomal peptide synthetase, condensation domain"/>
    <property type="match status" value="1"/>
</dbReference>
<evidence type="ECO:0000313" key="1">
    <source>
        <dbReference type="EMBL" id="CAG98470.1"/>
    </source>
</evidence>